<dbReference type="AlphaFoldDB" id="W7IRP1"/>
<protein>
    <recommendedName>
        <fullName evidence="4">AsnC family protein</fullName>
    </recommendedName>
</protein>
<reference evidence="2 3" key="1">
    <citation type="journal article" date="2014" name="Genome Announc.">
        <title>Draft Genome Sequence of the Antitrypanosomally Active Sponge-Associated Bacterium Actinokineospora sp. Strain EG49.</title>
        <authorList>
            <person name="Harjes J."/>
            <person name="Ryu T."/>
            <person name="Abdelmohsen U.R."/>
            <person name="Moitinho-Silva L."/>
            <person name="Horn H."/>
            <person name="Ravasi T."/>
            <person name="Hentschel U."/>
        </authorList>
    </citation>
    <scope>NUCLEOTIDE SEQUENCE [LARGE SCALE GENOMIC DNA]</scope>
    <source>
        <strain evidence="2 3">EG49</strain>
    </source>
</reference>
<dbReference type="Proteomes" id="UP000019277">
    <property type="component" value="Unassembled WGS sequence"/>
</dbReference>
<dbReference type="InterPro" id="IPR036388">
    <property type="entry name" value="WH-like_DNA-bd_sf"/>
</dbReference>
<accession>W7IRP1</accession>
<organism evidence="2 3">
    <name type="scientific">Actinokineospora spheciospongiae</name>
    <dbReference type="NCBI Taxonomy" id="909613"/>
    <lineage>
        <taxon>Bacteria</taxon>
        <taxon>Bacillati</taxon>
        <taxon>Actinomycetota</taxon>
        <taxon>Actinomycetes</taxon>
        <taxon>Pseudonocardiales</taxon>
        <taxon>Pseudonocardiaceae</taxon>
        <taxon>Actinokineospora</taxon>
    </lineage>
</organism>
<feature type="compositionally biased region" description="Low complexity" evidence="1">
    <location>
        <begin position="72"/>
        <end position="102"/>
    </location>
</feature>
<evidence type="ECO:0000313" key="3">
    <source>
        <dbReference type="Proteomes" id="UP000019277"/>
    </source>
</evidence>
<dbReference type="STRING" id="909613.UO65_1665"/>
<comment type="caution">
    <text evidence="2">The sequence shown here is derived from an EMBL/GenBank/DDBJ whole genome shotgun (WGS) entry which is preliminary data.</text>
</comment>
<evidence type="ECO:0008006" key="4">
    <source>
        <dbReference type="Google" id="ProtNLM"/>
    </source>
</evidence>
<gene>
    <name evidence="2" type="ORF">UO65_1665</name>
</gene>
<feature type="region of interest" description="Disordered" evidence="1">
    <location>
        <begin position="71"/>
        <end position="171"/>
    </location>
</feature>
<sequence>MVDPVDVRLLGVVAEMGRAAVHEVAARLGMDPREVASRLVALSGSGLPLLVGVECDPNGLRQALARQSAPVGYPMPGQYQQQPQQQPGYPPQYQQNNHPGQQSGPYQVNPQSQPFPAQMGPPSQPFPAQAPPHHNHNAGHAPQGQPFPAPNEPMSTWGPPQVSTWARGDQPPAQVELPVERTQPTTRTAASRAGTVGNSLETTGLEGERLAVRLVEVVDPADYLFTAAGYRLQPGERSIVVHTELTNRGSVHFSTLPDLYLVLVTPEGETVGKAPVSLSSRPPHRIGVAPGETAGGHTVYVVPEQLAVTSVRWSPRPDEEDLALTWAVEN</sequence>
<dbReference type="Gene3D" id="1.10.10.10">
    <property type="entry name" value="Winged helix-like DNA-binding domain superfamily/Winged helix DNA-binding domain"/>
    <property type="match status" value="1"/>
</dbReference>
<dbReference type="PATRIC" id="fig|909613.9.peg.1677"/>
<feature type="compositionally biased region" description="Polar residues" evidence="1">
    <location>
        <begin position="103"/>
        <end position="115"/>
    </location>
</feature>
<proteinExistence type="predicted"/>
<keyword evidence="3" id="KW-1185">Reference proteome</keyword>
<name>W7IRP1_9PSEU</name>
<evidence type="ECO:0000256" key="1">
    <source>
        <dbReference type="SAM" id="MobiDB-lite"/>
    </source>
</evidence>
<dbReference type="EMBL" id="AYXG01000059">
    <property type="protein sequence ID" value="EWC63038.1"/>
    <property type="molecule type" value="Genomic_DNA"/>
</dbReference>
<evidence type="ECO:0000313" key="2">
    <source>
        <dbReference type="EMBL" id="EWC63038.1"/>
    </source>
</evidence>
<dbReference type="eggNOG" id="COG1522">
    <property type="taxonomic scope" value="Bacteria"/>
</dbReference>
<dbReference type="RefSeq" id="WP_035280190.1">
    <property type="nucleotide sequence ID" value="NZ_AYXG01000059.1"/>
</dbReference>